<dbReference type="SUPFAM" id="SSF53649">
    <property type="entry name" value="Alkaline phosphatase-like"/>
    <property type="match status" value="1"/>
</dbReference>
<gene>
    <name evidence="1" type="ORF">CGZ94_17370</name>
</gene>
<dbReference type="InterPro" id="IPR002591">
    <property type="entry name" value="Phosphodiest/P_Trfase"/>
</dbReference>
<dbReference type="PANTHER" id="PTHR10151:SF120">
    <property type="entry name" value="BIS(5'-ADENOSYL)-TRIPHOSPHATASE"/>
    <property type="match status" value="1"/>
</dbReference>
<comment type="caution">
    <text evidence="1">The sequence shown here is derived from an EMBL/GenBank/DDBJ whole genome shotgun (WGS) entry which is preliminary data.</text>
</comment>
<sequence>MLRPAYGRASLSDLLPSVGAQLGVPGAENVLQLPASERWVVLLVDGLGDLLLADAAAEAPYLAGLRGRTLTCGVPSTTVTSLTSLGTGLPPGQHGMAGYMCRVPETNEILNALIWNSAVKPRDFQSEPTVFERARAAGIRTSSVSPARFEGSGLTSAALRGPDFRGIDEADEDQRIREIMAAATAGDRTLVYAYERELDHTGHGRGVASPQWREHLRRIDAFCARLRSELPSDVRLVLTGDHGMIDVPGRNFLIVEEEPSLLAGVTGLAGEGRLRQLYTDEPRPLADRWADRLGDHAWVRTRDEAIDEGWFGPVSDRVRRRFGDVLIAMRTDWAVMTRTLPRELDLVGMHGSLTPVEMTVPLLVD</sequence>
<dbReference type="Proteomes" id="UP000215896">
    <property type="component" value="Unassembled WGS sequence"/>
</dbReference>
<dbReference type="GO" id="GO:0016787">
    <property type="term" value="F:hydrolase activity"/>
    <property type="evidence" value="ECO:0007669"/>
    <property type="project" value="UniProtKB-ARBA"/>
</dbReference>
<evidence type="ECO:0008006" key="3">
    <source>
        <dbReference type="Google" id="ProtNLM"/>
    </source>
</evidence>
<dbReference type="AlphaFoldDB" id="A0A255G2L4"/>
<dbReference type="OrthoDB" id="9779267at2"/>
<dbReference type="PANTHER" id="PTHR10151">
    <property type="entry name" value="ECTONUCLEOTIDE PYROPHOSPHATASE/PHOSPHODIESTERASE"/>
    <property type="match status" value="1"/>
</dbReference>
<accession>A0A255G2L4</accession>
<name>A0A255G2L4_9ACTN</name>
<dbReference type="Pfam" id="PF01663">
    <property type="entry name" value="Phosphodiest"/>
    <property type="match status" value="1"/>
</dbReference>
<keyword evidence="2" id="KW-1185">Reference proteome</keyword>
<dbReference type="EMBL" id="NMVO01000017">
    <property type="protein sequence ID" value="OYO09732.1"/>
    <property type="molecule type" value="Genomic_DNA"/>
</dbReference>
<evidence type="ECO:0000313" key="1">
    <source>
        <dbReference type="EMBL" id="OYO09732.1"/>
    </source>
</evidence>
<protein>
    <recommendedName>
        <fullName evidence="3">Alkaline phosphatase family protein</fullName>
    </recommendedName>
</protein>
<dbReference type="InterPro" id="IPR017850">
    <property type="entry name" value="Alkaline_phosphatase_core_sf"/>
</dbReference>
<reference evidence="1 2" key="1">
    <citation type="submission" date="2017-07" db="EMBL/GenBank/DDBJ databases">
        <title>Draft whole genome sequences of clinical Proprionibacteriaceae strains.</title>
        <authorList>
            <person name="Bernier A.-M."/>
            <person name="Bernard K."/>
            <person name="Domingo M.-C."/>
        </authorList>
    </citation>
    <scope>NUCLEOTIDE SEQUENCE [LARGE SCALE GENOMIC DNA]</scope>
    <source>
        <strain evidence="1 2">NML 030167</strain>
    </source>
</reference>
<organism evidence="1 2">
    <name type="scientific">Enemella evansiae</name>
    <dbReference type="NCBI Taxonomy" id="2016499"/>
    <lineage>
        <taxon>Bacteria</taxon>
        <taxon>Bacillati</taxon>
        <taxon>Actinomycetota</taxon>
        <taxon>Actinomycetes</taxon>
        <taxon>Propionibacteriales</taxon>
        <taxon>Propionibacteriaceae</taxon>
        <taxon>Enemella</taxon>
    </lineage>
</organism>
<evidence type="ECO:0000313" key="2">
    <source>
        <dbReference type="Proteomes" id="UP000215896"/>
    </source>
</evidence>
<dbReference type="Gene3D" id="3.40.720.10">
    <property type="entry name" value="Alkaline Phosphatase, subunit A"/>
    <property type="match status" value="1"/>
</dbReference>
<proteinExistence type="predicted"/>